<organism evidence="1 2">
    <name type="scientific">Chryseobacterium bernardetii</name>
    <dbReference type="NCBI Taxonomy" id="1241978"/>
    <lineage>
        <taxon>Bacteria</taxon>
        <taxon>Pseudomonadati</taxon>
        <taxon>Bacteroidota</taxon>
        <taxon>Flavobacteriia</taxon>
        <taxon>Flavobacteriales</taxon>
        <taxon>Weeksellaceae</taxon>
        <taxon>Chryseobacterium group</taxon>
        <taxon>Chryseobacterium</taxon>
    </lineage>
</organism>
<dbReference type="EMBL" id="JAVDRG010000005">
    <property type="protein sequence ID" value="MDR6442494.1"/>
    <property type="molecule type" value="Genomic_DNA"/>
</dbReference>
<keyword evidence="1" id="KW-0489">Methyltransferase</keyword>
<keyword evidence="1" id="KW-0808">Transferase</keyword>
<name>A0ACC6IY11_9FLAO</name>
<comment type="caution">
    <text evidence="1">The sequence shown here is derived from an EMBL/GenBank/DDBJ whole genome shotgun (WGS) entry which is preliminary data.</text>
</comment>
<evidence type="ECO:0000313" key="2">
    <source>
        <dbReference type="Proteomes" id="UP001184376"/>
    </source>
</evidence>
<accession>A0ACC6IY11</accession>
<dbReference type="EC" id="2.1.1.72" evidence="1"/>
<evidence type="ECO:0000313" key="1">
    <source>
        <dbReference type="EMBL" id="MDR6442494.1"/>
    </source>
</evidence>
<protein>
    <submittedName>
        <fullName evidence="1">Type I restriction enzyme M protein</fullName>
        <ecNumber evidence="1">2.1.1.72</ecNumber>
    </submittedName>
</protein>
<proteinExistence type="predicted"/>
<sequence>MSLLQEGINKGLISISEDQKTIKYLFQDKSRNFSNPEEKVQAEIFLRLVLEYGYPVEHIEQFRMVTMGSDKREADIIVHEDKNWDSPKIIVECKEQKVSQQEFNQAVNQGFSYANALSGTIKYIWVTSELLNSIYRFNKEKDLREELPDLPHHGSDEVASYQFVKGGGVHEYVDNKDGKKKKQIFKELKTVSEEELTRRFKQAHDALWAGGQLNPSEAFDELDKLIFCKIWDERYNVEGGQLKRRRKGEVYQFQIIIEKGKNKDEIEYNTNKSLAKRIKAIYSAGKNFDKEVFKDDIRLSDERIRTITNYLQEINLNETDLDSKGRAFETFMGSFFRGEFGQYFTPRVIVQFIVEALPIKNTSLVLDTSCGSGGFLLHALDKVRRQADLEFPEHKDDKDDYNGWHDYWHNFAEKNLYGIEINEQIARTAKMNMIIHDDGHTNVVAVDGLVNDSDIFKFTSNKGFKYNKFDFIITNPPFGSAIKQNEKAYLKKYFLGNKQPDWLDLKKSNTFSKVELDDDSENKLKLETRNNQSTEVLFIEQCYNFLAPNGFLAIVIPDGILTNSSLQYVRDAIEDWYRIVSVVSMPQTAFAATGAGVKSSVVFLRKHKVNHTEYLRDKKIEIQNQLLTKFQYKETIERWENEKKQIIKDLEGFSNRTGLVSMKAIKDSEEFKEWKSEINQQFADKIADLKEQLNEAYQEARANELPDYPILMAIADNIGFDAAGKRSANLVSKEEIIQGAYKDIIEHLSHDLFDEIVTRRYDIHDDKDEISTKKTILEKGILKAVSQFIKDIENGTV</sequence>
<keyword evidence="2" id="KW-1185">Reference proteome</keyword>
<gene>
    <name evidence="1" type="ORF">J2795_003219</name>
</gene>
<reference evidence="1" key="1">
    <citation type="submission" date="2023-07" db="EMBL/GenBank/DDBJ databases">
        <title>Sorghum-associated microbial communities from plants grown in Nebraska, USA.</title>
        <authorList>
            <person name="Schachtman D."/>
        </authorList>
    </citation>
    <scope>NUCLEOTIDE SEQUENCE</scope>
    <source>
        <strain evidence="1">DS1280</strain>
    </source>
</reference>
<dbReference type="Proteomes" id="UP001184376">
    <property type="component" value="Unassembled WGS sequence"/>
</dbReference>